<dbReference type="PANTHER" id="PTHR23101:SF25">
    <property type="entry name" value="GTPASE-ACTIVATING PROTEIN AND VPS9 DOMAIN-CONTAINING PROTEIN 1"/>
    <property type="match status" value="1"/>
</dbReference>
<name>B0DJS0_LACBS</name>
<feature type="region of interest" description="Disordered" evidence="1">
    <location>
        <begin position="215"/>
        <end position="275"/>
    </location>
</feature>
<dbReference type="PROSITE" id="PS51205">
    <property type="entry name" value="VPS9"/>
    <property type="match status" value="1"/>
</dbReference>
<dbReference type="Pfam" id="PF02204">
    <property type="entry name" value="VPS9"/>
    <property type="match status" value="1"/>
</dbReference>
<dbReference type="HOGENOM" id="CLU_009189_0_0_1"/>
<dbReference type="Proteomes" id="UP000001194">
    <property type="component" value="Unassembled WGS sequence"/>
</dbReference>
<dbReference type="OrthoDB" id="10264848at2759"/>
<dbReference type="InterPro" id="IPR045046">
    <property type="entry name" value="Vps9-like"/>
</dbReference>
<dbReference type="RefSeq" id="XP_001884222.1">
    <property type="nucleotide sequence ID" value="XM_001884187.1"/>
</dbReference>
<evidence type="ECO:0000313" key="4">
    <source>
        <dbReference type="Proteomes" id="UP000001194"/>
    </source>
</evidence>
<proteinExistence type="predicted"/>
<dbReference type="InterPro" id="IPR037191">
    <property type="entry name" value="VPS9_dom_sf"/>
</dbReference>
<feature type="compositionally biased region" description="Low complexity" evidence="1">
    <location>
        <begin position="263"/>
        <end position="275"/>
    </location>
</feature>
<dbReference type="InParanoid" id="B0DJS0"/>
<dbReference type="AlphaFoldDB" id="B0DJS0"/>
<keyword evidence="4" id="KW-1185">Reference proteome</keyword>
<dbReference type="EMBL" id="DS547114">
    <property type="protein sequence ID" value="EDR05257.1"/>
    <property type="molecule type" value="Genomic_DNA"/>
</dbReference>
<reference evidence="3 4" key="1">
    <citation type="journal article" date="2008" name="Nature">
        <title>The genome of Laccaria bicolor provides insights into mycorrhizal symbiosis.</title>
        <authorList>
            <person name="Martin F."/>
            <person name="Aerts A."/>
            <person name="Ahren D."/>
            <person name="Brun A."/>
            <person name="Danchin E.G.J."/>
            <person name="Duchaussoy F."/>
            <person name="Gibon J."/>
            <person name="Kohler A."/>
            <person name="Lindquist E."/>
            <person name="Pereda V."/>
            <person name="Salamov A."/>
            <person name="Shapiro H.J."/>
            <person name="Wuyts J."/>
            <person name="Blaudez D."/>
            <person name="Buee M."/>
            <person name="Brokstein P."/>
            <person name="Canbaeck B."/>
            <person name="Cohen D."/>
            <person name="Courty P.E."/>
            <person name="Coutinho P.M."/>
            <person name="Delaruelle C."/>
            <person name="Detter J.C."/>
            <person name="Deveau A."/>
            <person name="DiFazio S."/>
            <person name="Duplessis S."/>
            <person name="Fraissinet-Tachet L."/>
            <person name="Lucic E."/>
            <person name="Frey-Klett P."/>
            <person name="Fourrey C."/>
            <person name="Feussner I."/>
            <person name="Gay G."/>
            <person name="Grimwood J."/>
            <person name="Hoegger P.J."/>
            <person name="Jain P."/>
            <person name="Kilaru S."/>
            <person name="Labbe J."/>
            <person name="Lin Y.C."/>
            <person name="Legue V."/>
            <person name="Le Tacon F."/>
            <person name="Marmeisse R."/>
            <person name="Melayah D."/>
            <person name="Montanini B."/>
            <person name="Muratet M."/>
            <person name="Nehls U."/>
            <person name="Niculita-Hirzel H."/>
            <person name="Oudot-Le Secq M.P."/>
            <person name="Peter M."/>
            <person name="Quesneville H."/>
            <person name="Rajashekar B."/>
            <person name="Reich M."/>
            <person name="Rouhier N."/>
            <person name="Schmutz J."/>
            <person name="Yin T."/>
            <person name="Chalot M."/>
            <person name="Henrissat B."/>
            <person name="Kuees U."/>
            <person name="Lucas S."/>
            <person name="Van de Peer Y."/>
            <person name="Podila G.K."/>
            <person name="Polle A."/>
            <person name="Pukkila P.J."/>
            <person name="Richardson P.M."/>
            <person name="Rouze P."/>
            <person name="Sanders I.R."/>
            <person name="Stajich J.E."/>
            <person name="Tunlid A."/>
            <person name="Tuskan G."/>
            <person name="Grigoriev I.V."/>
        </authorList>
    </citation>
    <scope>NUCLEOTIDE SEQUENCE [LARGE SCALE GENOMIC DNA]</scope>
    <source>
        <strain evidence="4">S238N-H82 / ATCC MYA-4686</strain>
    </source>
</reference>
<dbReference type="STRING" id="486041.B0DJS0"/>
<dbReference type="GO" id="GO:0005829">
    <property type="term" value="C:cytosol"/>
    <property type="evidence" value="ECO:0007669"/>
    <property type="project" value="TreeGrafter"/>
</dbReference>
<feature type="region of interest" description="Disordered" evidence="1">
    <location>
        <begin position="846"/>
        <end position="876"/>
    </location>
</feature>
<feature type="compositionally biased region" description="Acidic residues" evidence="1">
    <location>
        <begin position="949"/>
        <end position="965"/>
    </location>
</feature>
<dbReference type="Gene3D" id="1.20.1050.80">
    <property type="entry name" value="VPS9 domain"/>
    <property type="match status" value="2"/>
</dbReference>
<feature type="domain" description="VPS9" evidence="2">
    <location>
        <begin position="504"/>
        <end position="769"/>
    </location>
</feature>
<protein>
    <submittedName>
        <fullName evidence="3">Predicted protein</fullName>
    </submittedName>
</protein>
<feature type="compositionally biased region" description="Basic and acidic residues" evidence="1">
    <location>
        <begin position="446"/>
        <end position="470"/>
    </location>
</feature>
<feature type="compositionally biased region" description="Low complexity" evidence="1">
    <location>
        <begin position="609"/>
        <end position="634"/>
    </location>
</feature>
<feature type="compositionally biased region" description="Polar residues" evidence="1">
    <location>
        <begin position="1"/>
        <end position="12"/>
    </location>
</feature>
<feature type="region of interest" description="Disordered" evidence="1">
    <location>
        <begin position="893"/>
        <end position="1061"/>
    </location>
</feature>
<feature type="compositionally biased region" description="Low complexity" evidence="1">
    <location>
        <begin position="223"/>
        <end position="242"/>
    </location>
</feature>
<dbReference type="GO" id="GO:0016192">
    <property type="term" value="P:vesicle-mediated transport"/>
    <property type="evidence" value="ECO:0007669"/>
    <property type="project" value="InterPro"/>
</dbReference>
<feature type="region of interest" description="Disordered" evidence="1">
    <location>
        <begin position="654"/>
        <end position="698"/>
    </location>
</feature>
<dbReference type="GO" id="GO:0031267">
    <property type="term" value="F:small GTPase binding"/>
    <property type="evidence" value="ECO:0007669"/>
    <property type="project" value="TreeGrafter"/>
</dbReference>
<evidence type="ECO:0000259" key="2">
    <source>
        <dbReference type="PROSITE" id="PS51205"/>
    </source>
</evidence>
<dbReference type="SUPFAM" id="SSF109993">
    <property type="entry name" value="VPS9 domain"/>
    <property type="match status" value="1"/>
</dbReference>
<evidence type="ECO:0000256" key="1">
    <source>
        <dbReference type="SAM" id="MobiDB-lite"/>
    </source>
</evidence>
<dbReference type="KEGG" id="lbc:LACBIDRAFT_303581"/>
<feature type="compositionally biased region" description="Acidic residues" evidence="1">
    <location>
        <begin position="930"/>
        <end position="941"/>
    </location>
</feature>
<sequence length="1103" mass="118235">MSSQFPATSIGRTSGARLQPTVSHEAHPLLSSPSSPQGSTTEHGNGNGGSPRYVPYTPRQRAALATTTGTIVHPPSPTHHHGVATSKLQLMNLKAAAQNIGLDTSTIGWALLETLVSEGEGEEWTEIWSGITSGKATLLLPLDQTSAHDKITPHFVKDHIVLADGPFKRGSQLVTLSGLRGSVEDDTVTFRSTIYPTSKLFQDIISPITRTHALSSLPPLPTLPNTTNTPYPKYILPSHSPSLPLPPRSHAQPKPPLPPRPGTRIASTSSTTTTSRITNPFASLFGSNNVKVPSVAAAASAPLPASPPVSIRSLDSAQDATPVIHEVPAFTIDRKIIHKDISKEMNKALKAEMKAALLAAPVPGWVADRTIEFTVDWFPFITAATTAPHLDKRNSKDKSKVYQVNPVEEVSEDAAERLQDFYFELEQDMRAHTPFRSKHSIPASKEVVEKEPESDAEDEKEREKREHEKLDSEAKIRDIMEAVERTVCSLFYDRLFMQPSTDDASHDETLSSRVAALNMLDLGLEHLDIVVGEAGPELDLVVKACGEMLTQLEECRSPGDKSAILVAAHKVVVDGLSRLPPIRLKSEEDPQTAKPTKSVPREENLKIPAAEATSSKESSADGSAIPSSSKSESPSPLPLVVDVAFSAEDEHIMEKTSDDAPKSGGKGSNAPAKHRPSPLPLTGTAPPPPPRPLLKLESPVKGPTPVSGDVLLPMIIFSVVKANPPHLVSNLLFTQRFRNQSIGGEESYCLINLMAVADFLENVDLAALGLVDGDKVMSAAELTPIPLTRSPVTTETPLSLAEGLQGSLRGRMEQQVDAIADSANKVITGVVDSSFGILRSFLPQNNVTPNPAAAQRPTTPSQQQPGSGGRPGLGLLRRESGFSIASIAASLPIPSRKPTTGAEEAGQQLVSVSQPGSVRSRRSSFRVQVDGEESQEEEDVDPYGHDSEGTGDEEEGEEADEDGDDGLSVGGGDARSIRSFEAMMSASKSKKMKVKPKGKNSPGRGTRKSLTDRLANMSALASLKGSPPTSRRSSLLQPPISQLPHTTPPPSRPASPFSSRLAPPIQRFVTCTADELRLSEVGELLRDYRRIVEGIRAMGGFDE</sequence>
<accession>B0DJS0</accession>
<evidence type="ECO:0000313" key="3">
    <source>
        <dbReference type="EMBL" id="EDR05257.1"/>
    </source>
</evidence>
<feature type="region of interest" description="Disordered" evidence="1">
    <location>
        <begin position="434"/>
        <end position="470"/>
    </location>
</feature>
<dbReference type="InterPro" id="IPR003123">
    <property type="entry name" value="VPS9"/>
</dbReference>
<gene>
    <name evidence="3" type="ORF">LACBIDRAFT_303581</name>
</gene>
<dbReference type="PANTHER" id="PTHR23101">
    <property type="entry name" value="RAB GDP/GTP EXCHANGE FACTOR"/>
    <property type="match status" value="1"/>
</dbReference>
<organism evidence="4">
    <name type="scientific">Laccaria bicolor (strain S238N-H82 / ATCC MYA-4686)</name>
    <name type="common">Bicoloured deceiver</name>
    <name type="synonym">Laccaria laccata var. bicolor</name>
    <dbReference type="NCBI Taxonomy" id="486041"/>
    <lineage>
        <taxon>Eukaryota</taxon>
        <taxon>Fungi</taxon>
        <taxon>Dikarya</taxon>
        <taxon>Basidiomycota</taxon>
        <taxon>Agaricomycotina</taxon>
        <taxon>Agaricomycetes</taxon>
        <taxon>Agaricomycetidae</taxon>
        <taxon>Agaricales</taxon>
        <taxon>Agaricineae</taxon>
        <taxon>Hydnangiaceae</taxon>
        <taxon>Laccaria</taxon>
    </lineage>
</organism>
<feature type="region of interest" description="Disordered" evidence="1">
    <location>
        <begin position="583"/>
        <end position="637"/>
    </location>
</feature>
<dbReference type="GO" id="GO:0030139">
    <property type="term" value="C:endocytic vesicle"/>
    <property type="evidence" value="ECO:0007669"/>
    <property type="project" value="TreeGrafter"/>
</dbReference>
<feature type="compositionally biased region" description="Pro residues" evidence="1">
    <location>
        <begin position="243"/>
        <end position="261"/>
    </location>
</feature>
<feature type="region of interest" description="Disordered" evidence="1">
    <location>
        <begin position="1"/>
        <end position="56"/>
    </location>
</feature>
<feature type="compositionally biased region" description="Polar residues" evidence="1">
    <location>
        <begin position="1027"/>
        <end position="1040"/>
    </location>
</feature>
<dbReference type="GeneID" id="6079750"/>
<feature type="compositionally biased region" description="Basic residues" evidence="1">
    <location>
        <begin position="988"/>
        <end position="998"/>
    </location>
</feature>
<dbReference type="GO" id="GO:0005085">
    <property type="term" value="F:guanyl-nucleotide exchange factor activity"/>
    <property type="evidence" value="ECO:0007669"/>
    <property type="project" value="InterPro"/>
</dbReference>